<keyword evidence="1" id="KW-0472">Membrane</keyword>
<evidence type="ECO:0000313" key="4">
    <source>
        <dbReference type="Proteomes" id="UP001596395"/>
    </source>
</evidence>
<keyword evidence="4" id="KW-1185">Reference proteome</keyword>
<evidence type="ECO:0000313" key="3">
    <source>
        <dbReference type="EMBL" id="MFC6954564.1"/>
    </source>
</evidence>
<dbReference type="EMBL" id="JBHSXN010000003">
    <property type="protein sequence ID" value="MFC6954564.1"/>
    <property type="molecule type" value="Genomic_DNA"/>
</dbReference>
<keyword evidence="1" id="KW-0812">Transmembrane</keyword>
<accession>A0ABD5VM62</accession>
<proteinExistence type="predicted"/>
<dbReference type="Proteomes" id="UP001596395">
    <property type="component" value="Unassembled WGS sequence"/>
</dbReference>
<reference evidence="3 4" key="1">
    <citation type="journal article" date="2019" name="Int. J. Syst. Evol. Microbiol.">
        <title>The Global Catalogue of Microorganisms (GCM) 10K type strain sequencing project: providing services to taxonomists for standard genome sequencing and annotation.</title>
        <authorList>
            <consortium name="The Broad Institute Genomics Platform"/>
            <consortium name="The Broad Institute Genome Sequencing Center for Infectious Disease"/>
            <person name="Wu L."/>
            <person name="Ma J."/>
        </authorList>
    </citation>
    <scope>NUCLEOTIDE SEQUENCE [LARGE SCALE GENOMIC DNA]</scope>
    <source>
        <strain evidence="3 4">GX26</strain>
    </source>
</reference>
<sequence>MDQPLQQRCGGRLLATVALLVMLVVAFSGPVAAHTGDDGFHHHDGWMGSHGGAFGYLWMTLWMVVLIGVPLGLGYLFLTRRDSSDVRTDDALTVLRRRYAKGEIDEEEFDARRHTLQDGE</sequence>
<evidence type="ECO:0000256" key="1">
    <source>
        <dbReference type="SAM" id="Phobius"/>
    </source>
</evidence>
<gene>
    <name evidence="3" type="ORF">ACFQGB_16995</name>
</gene>
<feature type="domain" description="SHOCT" evidence="2">
    <location>
        <begin position="90"/>
        <end position="116"/>
    </location>
</feature>
<organism evidence="3 4">
    <name type="scientific">Halorubellus litoreus</name>
    <dbReference type="NCBI Taxonomy" id="755308"/>
    <lineage>
        <taxon>Archaea</taxon>
        <taxon>Methanobacteriati</taxon>
        <taxon>Methanobacteriota</taxon>
        <taxon>Stenosarchaea group</taxon>
        <taxon>Halobacteria</taxon>
        <taxon>Halobacteriales</taxon>
        <taxon>Halorubellaceae</taxon>
        <taxon>Halorubellus</taxon>
    </lineage>
</organism>
<dbReference type="Pfam" id="PF09851">
    <property type="entry name" value="SHOCT"/>
    <property type="match status" value="1"/>
</dbReference>
<feature type="transmembrane region" description="Helical" evidence="1">
    <location>
        <begin position="57"/>
        <end position="78"/>
    </location>
</feature>
<dbReference type="RefSeq" id="WP_336351508.1">
    <property type="nucleotide sequence ID" value="NZ_JAZAQL010000003.1"/>
</dbReference>
<keyword evidence="1" id="KW-1133">Transmembrane helix</keyword>
<protein>
    <submittedName>
        <fullName evidence="3">SHOCT domain-containing protein</fullName>
    </submittedName>
</protein>
<name>A0ABD5VM62_9EURY</name>
<dbReference type="AlphaFoldDB" id="A0ABD5VM62"/>
<comment type="caution">
    <text evidence="3">The sequence shown here is derived from an EMBL/GenBank/DDBJ whole genome shotgun (WGS) entry which is preliminary data.</text>
</comment>
<dbReference type="InterPro" id="IPR018649">
    <property type="entry name" value="SHOCT"/>
</dbReference>
<evidence type="ECO:0000259" key="2">
    <source>
        <dbReference type="Pfam" id="PF09851"/>
    </source>
</evidence>